<dbReference type="AlphaFoldDB" id="A0A839H417"/>
<accession>A0A839H417</accession>
<dbReference type="GO" id="GO:0016491">
    <property type="term" value="F:oxidoreductase activity"/>
    <property type="evidence" value="ECO:0007669"/>
    <property type="project" value="InterPro"/>
</dbReference>
<gene>
    <name evidence="3" type="ORF">HUK38_00200</name>
</gene>
<keyword evidence="4" id="KW-1185">Reference proteome</keyword>
<organism evidence="3 4">
    <name type="scientific">Thiospirillum jenense</name>
    <dbReference type="NCBI Taxonomy" id="1653858"/>
    <lineage>
        <taxon>Bacteria</taxon>
        <taxon>Pseudomonadati</taxon>
        <taxon>Pseudomonadota</taxon>
        <taxon>Gammaproteobacteria</taxon>
        <taxon>Chromatiales</taxon>
        <taxon>Chromatiaceae</taxon>
        <taxon>Thiospirillum</taxon>
    </lineage>
</organism>
<reference evidence="3 4" key="1">
    <citation type="journal article" date="2020" name="Arch. Microbiol.">
        <title>The genome sequence of the giant phototrophic gammaproteobacterium Thiospirillum jenense gives insight into its physiological properties and phylogenetic relationships.</title>
        <authorList>
            <person name="Imhoff J.F."/>
            <person name="Meyer T.E."/>
            <person name="Kyndt J.A."/>
        </authorList>
    </citation>
    <scope>NUCLEOTIDE SEQUENCE [LARGE SCALE GENOMIC DNA]</scope>
    <source>
        <strain evidence="3 4">DSM 216</strain>
    </source>
</reference>
<name>A0A839H417_9GAMM</name>
<evidence type="ECO:0000313" key="3">
    <source>
        <dbReference type="EMBL" id="MBB1124651.1"/>
    </source>
</evidence>
<evidence type="ECO:0000256" key="1">
    <source>
        <dbReference type="ARBA" id="ARBA00022857"/>
    </source>
</evidence>
<protein>
    <submittedName>
        <fullName evidence="3">Zinc-binding dehydrogenase</fullName>
    </submittedName>
</protein>
<evidence type="ECO:0000259" key="2">
    <source>
        <dbReference type="SMART" id="SM00829"/>
    </source>
</evidence>
<dbReference type="PANTHER" id="PTHR44154:SF1">
    <property type="entry name" value="QUINONE OXIDOREDUCTASE"/>
    <property type="match status" value="1"/>
</dbReference>
<keyword evidence="1" id="KW-0521">NADP</keyword>
<dbReference type="Pfam" id="PF13602">
    <property type="entry name" value="ADH_zinc_N_2"/>
    <property type="match status" value="1"/>
</dbReference>
<sequence length="338" mass="36110">MHAIVMHTPGDPSVLQYVELPKPQLNSSTALLVQLKAAGVNPVDTKIRAKGPMLINTNSPTVLGCDGAGIVTAIGSEVTRFNPGDAVWFCYGGLGGLTGNYADYILIDETIAQPMPHTLDFIHAAAAPLVLITAWEALYDRAQLHSNQTVLIHGGAGGVGHVAIQLACLRGARVATTISNNEKAALVRELGAECVINYRDTDMNTAIAEWTQGRGVDVVLDTIGPEVFRQSIPLVAPYGNLVTILNPGGEFDWIEARVRNLRISLELMLTPQLRTLPDALLAQGRILQHCAQWFDSNQLRIHIAATMPLAEAAAAHQQLEAGGMMGKLVLTPTIANAV</sequence>
<dbReference type="InterPro" id="IPR051603">
    <property type="entry name" value="Zinc-ADH_QOR/CCCR"/>
</dbReference>
<dbReference type="Gene3D" id="3.90.180.10">
    <property type="entry name" value="Medium-chain alcohol dehydrogenases, catalytic domain"/>
    <property type="match status" value="1"/>
</dbReference>
<feature type="domain" description="Enoyl reductase (ER)" evidence="2">
    <location>
        <begin position="10"/>
        <end position="330"/>
    </location>
</feature>
<dbReference type="InterPro" id="IPR013154">
    <property type="entry name" value="ADH-like_N"/>
</dbReference>
<dbReference type="SMART" id="SM00829">
    <property type="entry name" value="PKS_ER"/>
    <property type="match status" value="1"/>
</dbReference>
<comment type="caution">
    <text evidence="3">The sequence shown here is derived from an EMBL/GenBank/DDBJ whole genome shotgun (WGS) entry which is preliminary data.</text>
</comment>
<proteinExistence type="predicted"/>
<dbReference type="Proteomes" id="UP000548632">
    <property type="component" value="Unassembled WGS sequence"/>
</dbReference>
<dbReference type="Pfam" id="PF08240">
    <property type="entry name" value="ADH_N"/>
    <property type="match status" value="1"/>
</dbReference>
<dbReference type="PANTHER" id="PTHR44154">
    <property type="entry name" value="QUINONE OXIDOREDUCTASE"/>
    <property type="match status" value="1"/>
</dbReference>
<dbReference type="SUPFAM" id="SSF51735">
    <property type="entry name" value="NAD(P)-binding Rossmann-fold domains"/>
    <property type="match status" value="1"/>
</dbReference>
<dbReference type="InterPro" id="IPR011032">
    <property type="entry name" value="GroES-like_sf"/>
</dbReference>
<evidence type="ECO:0000313" key="4">
    <source>
        <dbReference type="Proteomes" id="UP000548632"/>
    </source>
</evidence>
<dbReference type="InterPro" id="IPR036291">
    <property type="entry name" value="NAD(P)-bd_dom_sf"/>
</dbReference>
<dbReference type="EMBL" id="JABVCQ010000001">
    <property type="protein sequence ID" value="MBB1124651.1"/>
    <property type="molecule type" value="Genomic_DNA"/>
</dbReference>
<dbReference type="Gene3D" id="3.40.50.720">
    <property type="entry name" value="NAD(P)-binding Rossmann-like Domain"/>
    <property type="match status" value="1"/>
</dbReference>
<dbReference type="SUPFAM" id="SSF50129">
    <property type="entry name" value="GroES-like"/>
    <property type="match status" value="1"/>
</dbReference>
<dbReference type="InterPro" id="IPR020843">
    <property type="entry name" value="ER"/>
</dbReference>